<dbReference type="STRING" id="576137.A0A1L7WQG3"/>
<evidence type="ECO:0000256" key="2">
    <source>
        <dbReference type="ARBA" id="ARBA00010617"/>
    </source>
</evidence>
<dbReference type="InterPro" id="IPR036396">
    <property type="entry name" value="Cyt_P450_sf"/>
</dbReference>
<dbReference type="PANTHER" id="PTHR24305">
    <property type="entry name" value="CYTOCHROME P450"/>
    <property type="match status" value="1"/>
</dbReference>
<dbReference type="AlphaFoldDB" id="A0A1L7WQG3"/>
<dbReference type="SUPFAM" id="SSF48264">
    <property type="entry name" value="Cytochrome P450"/>
    <property type="match status" value="1"/>
</dbReference>
<evidence type="ECO:0000256" key="1">
    <source>
        <dbReference type="ARBA" id="ARBA00001971"/>
    </source>
</evidence>
<keyword evidence="3 5" id="KW-0479">Metal-binding</keyword>
<keyword evidence="10" id="KW-1185">Reference proteome</keyword>
<dbReference type="InterPro" id="IPR001128">
    <property type="entry name" value="Cyt_P450"/>
</dbReference>
<evidence type="ECO:0000256" key="3">
    <source>
        <dbReference type="ARBA" id="ARBA00022723"/>
    </source>
</evidence>
<dbReference type="GO" id="GO:0016705">
    <property type="term" value="F:oxidoreductase activity, acting on paired donors, with incorporation or reduction of molecular oxygen"/>
    <property type="evidence" value="ECO:0007669"/>
    <property type="project" value="InterPro"/>
</dbReference>
<name>A0A1L7WQG3_9HELO</name>
<dbReference type="PROSITE" id="PS00086">
    <property type="entry name" value="CYTOCHROME_P450"/>
    <property type="match status" value="1"/>
</dbReference>
<feature type="compositionally biased region" description="Basic residues" evidence="7">
    <location>
        <begin position="524"/>
        <end position="533"/>
    </location>
</feature>
<dbReference type="GO" id="GO:0005506">
    <property type="term" value="F:iron ion binding"/>
    <property type="evidence" value="ECO:0007669"/>
    <property type="project" value="InterPro"/>
</dbReference>
<dbReference type="Proteomes" id="UP000184330">
    <property type="component" value="Unassembled WGS sequence"/>
</dbReference>
<gene>
    <name evidence="9" type="ORF">PAC_04895</name>
</gene>
<keyword evidence="8" id="KW-0732">Signal</keyword>
<dbReference type="EMBL" id="FJOG01000006">
    <property type="protein sequence ID" value="CZR55009.1"/>
    <property type="molecule type" value="Genomic_DNA"/>
</dbReference>
<accession>A0A1L7WQG3</accession>
<dbReference type="InterPro" id="IPR002403">
    <property type="entry name" value="Cyt_P450_E_grp-IV"/>
</dbReference>
<feature type="region of interest" description="Disordered" evidence="7">
    <location>
        <begin position="604"/>
        <end position="656"/>
    </location>
</feature>
<reference evidence="9 10" key="1">
    <citation type="submission" date="2016-03" db="EMBL/GenBank/DDBJ databases">
        <authorList>
            <person name="Ploux O."/>
        </authorList>
    </citation>
    <scope>NUCLEOTIDE SEQUENCE [LARGE SCALE GENOMIC DNA]</scope>
    <source>
        <strain evidence="9 10">UAMH 11012</strain>
    </source>
</reference>
<dbReference type="InterPro" id="IPR017972">
    <property type="entry name" value="Cyt_P450_CS"/>
</dbReference>
<dbReference type="PRINTS" id="PR00465">
    <property type="entry name" value="EP450IV"/>
</dbReference>
<evidence type="ECO:0000256" key="5">
    <source>
        <dbReference type="PIRSR" id="PIRSR602403-1"/>
    </source>
</evidence>
<feature type="signal peptide" evidence="8">
    <location>
        <begin position="1"/>
        <end position="27"/>
    </location>
</feature>
<comment type="similarity">
    <text evidence="2 6">Belongs to the cytochrome P450 family.</text>
</comment>
<keyword evidence="6" id="KW-0560">Oxidoreductase</keyword>
<evidence type="ECO:0000256" key="6">
    <source>
        <dbReference type="RuleBase" id="RU000461"/>
    </source>
</evidence>
<dbReference type="PRINTS" id="PR00385">
    <property type="entry name" value="P450"/>
</dbReference>
<evidence type="ECO:0000256" key="8">
    <source>
        <dbReference type="SAM" id="SignalP"/>
    </source>
</evidence>
<comment type="cofactor">
    <cofactor evidence="1 5">
        <name>heme</name>
        <dbReference type="ChEBI" id="CHEBI:30413"/>
    </cofactor>
</comment>
<feature type="region of interest" description="Disordered" evidence="7">
    <location>
        <begin position="518"/>
        <end position="557"/>
    </location>
</feature>
<dbReference type="InterPro" id="IPR050121">
    <property type="entry name" value="Cytochrome_P450_monoxygenase"/>
</dbReference>
<keyword evidence="5 6" id="KW-0349">Heme</keyword>
<keyword evidence="4 5" id="KW-0408">Iron</keyword>
<evidence type="ECO:0000313" key="9">
    <source>
        <dbReference type="EMBL" id="CZR55009.1"/>
    </source>
</evidence>
<sequence length="656" mass="72453">MALETFLIAVASLLLVRLCTNWYKCHSVPGPFLAGASDLWRAYYQYRGQLRTKLLALHKRHGTIVRYGVKDADSYKVLIGISNGKEVASLVSTADEAKHGALRRSVSKAFTPAGVLDYEQYIDQTIPDLLEALGRHETVDLSGMMTLYSMDSAARISFGESLGCLESESDVGGTIQLIRDRFNHWGWWSSIPSLERLVYRNPYSIRVKRAPSSMVAKALGMLKSRANVAEDTSHPDLLQKFIRASKDSPETLDMTGIVSLLMSTISGAGDTTATTVIALLYNLMKNLTVMRKLISEIDATDLSTPPSYAEVSRLPYLNAVIKESMRVYTTPTWPIERQVPRGGATIAGMFFPEGTTVGCMPAAIHFNPSAFGQDAEVFRPERWLEVEDDTLRGMEAAHLGFSRGRRSCLGQHIATMQMKKVISSLLMTFELKLVDPTALLEADFSPAVACLEPLPDEAGTLKSLQLGRFGFLFIHPDLLWLDYHSTLTANHQPQHQAYTIAQSPPCHQTIDQAQYAPLSLSQTRSHRRRRRKSTTPTLQPTLPTLLPTGTATDHPTQDTLNAPDLALSMTNDPLDTHIVDTTTVQDPPYAFALDLAIGTIAMTDERPSPSRTLGEEPATQSPEPQKISFKMPTKKSKEQKPGLASNFFESKPTDPT</sequence>
<proteinExistence type="inferred from homology"/>
<dbReference type="GO" id="GO:0004497">
    <property type="term" value="F:monooxygenase activity"/>
    <property type="evidence" value="ECO:0007669"/>
    <property type="project" value="UniProtKB-KW"/>
</dbReference>
<feature type="chain" id="PRO_5012815129" evidence="8">
    <location>
        <begin position="28"/>
        <end position="656"/>
    </location>
</feature>
<evidence type="ECO:0000256" key="4">
    <source>
        <dbReference type="ARBA" id="ARBA00023004"/>
    </source>
</evidence>
<feature type="binding site" description="axial binding residue" evidence="5">
    <location>
        <position position="408"/>
    </location>
    <ligand>
        <name>heme</name>
        <dbReference type="ChEBI" id="CHEBI:30413"/>
    </ligand>
    <ligandPart>
        <name>Fe</name>
        <dbReference type="ChEBI" id="CHEBI:18248"/>
    </ligandPart>
</feature>
<protein>
    <submittedName>
        <fullName evidence="9">Uncharacterized protein</fullName>
    </submittedName>
</protein>
<evidence type="ECO:0000256" key="7">
    <source>
        <dbReference type="SAM" id="MobiDB-lite"/>
    </source>
</evidence>
<dbReference type="Pfam" id="PF00067">
    <property type="entry name" value="p450"/>
    <property type="match status" value="1"/>
</dbReference>
<feature type="compositionally biased region" description="Low complexity" evidence="7">
    <location>
        <begin position="534"/>
        <end position="552"/>
    </location>
</feature>
<dbReference type="GO" id="GO:0020037">
    <property type="term" value="F:heme binding"/>
    <property type="evidence" value="ECO:0007669"/>
    <property type="project" value="InterPro"/>
</dbReference>
<organism evidence="9 10">
    <name type="scientific">Phialocephala subalpina</name>
    <dbReference type="NCBI Taxonomy" id="576137"/>
    <lineage>
        <taxon>Eukaryota</taxon>
        <taxon>Fungi</taxon>
        <taxon>Dikarya</taxon>
        <taxon>Ascomycota</taxon>
        <taxon>Pezizomycotina</taxon>
        <taxon>Leotiomycetes</taxon>
        <taxon>Helotiales</taxon>
        <taxon>Mollisiaceae</taxon>
        <taxon>Phialocephala</taxon>
        <taxon>Phialocephala fortinii species complex</taxon>
    </lineage>
</organism>
<keyword evidence="6" id="KW-0503">Monooxygenase</keyword>
<evidence type="ECO:0000313" key="10">
    <source>
        <dbReference type="Proteomes" id="UP000184330"/>
    </source>
</evidence>
<dbReference type="OrthoDB" id="3934656at2759"/>
<dbReference type="Gene3D" id="1.10.630.10">
    <property type="entry name" value="Cytochrome P450"/>
    <property type="match status" value="1"/>
</dbReference>
<dbReference type="PANTHER" id="PTHR24305:SF166">
    <property type="entry name" value="CYTOCHROME P450 12A4, MITOCHONDRIAL-RELATED"/>
    <property type="match status" value="1"/>
</dbReference>